<dbReference type="InterPro" id="IPR000835">
    <property type="entry name" value="HTH_MarR-typ"/>
</dbReference>
<dbReference type="PANTHER" id="PTHR33164">
    <property type="entry name" value="TRANSCRIPTIONAL REGULATOR, MARR FAMILY"/>
    <property type="match status" value="1"/>
</dbReference>
<dbReference type="Proteomes" id="UP001190336">
    <property type="component" value="Chromosome"/>
</dbReference>
<evidence type="ECO:0000313" key="2">
    <source>
        <dbReference type="EMBL" id="CAJ1505437.1"/>
    </source>
</evidence>
<dbReference type="EMBL" id="OY726394">
    <property type="protein sequence ID" value="CAJ1505437.1"/>
    <property type="molecule type" value="Genomic_DNA"/>
</dbReference>
<gene>
    <name evidence="2" type="ORF">MU0083_003694</name>
</gene>
<dbReference type="InterPro" id="IPR036390">
    <property type="entry name" value="WH_DNA-bd_sf"/>
</dbReference>
<evidence type="ECO:0000313" key="3">
    <source>
        <dbReference type="Proteomes" id="UP001190336"/>
    </source>
</evidence>
<accession>A0ABN9NL82</accession>
<sequence>MGAGAPALWLPGLDDLEQRSWQQFAESSTRLVVALNQTLTEQHGLGLFELRLLEVLAKSDSGSARMSELAGALMLLRSRVTWLTGRLEAQGLLRRARFAGDGRGVRAEITPAGRNRAAEARKTYAQLIRVLYVNRMSRQQMLALGASCQQINESMAAAELRVKPN</sequence>
<evidence type="ECO:0000259" key="1">
    <source>
        <dbReference type="PROSITE" id="PS50995"/>
    </source>
</evidence>
<protein>
    <submittedName>
        <fullName evidence="2">MarR family winged helix-turn-helix transcriptional regulator</fullName>
    </submittedName>
</protein>
<feature type="domain" description="HTH marR-type" evidence="1">
    <location>
        <begin position="1"/>
        <end position="153"/>
    </location>
</feature>
<proteinExistence type="predicted"/>
<dbReference type="PANTHER" id="PTHR33164:SF99">
    <property type="entry name" value="MARR FAMILY REGULATORY PROTEIN"/>
    <property type="match status" value="1"/>
</dbReference>
<organism evidence="2 3">
    <name type="scientific">[Mycobacterium] kokjensenii</name>
    <dbReference type="NCBI Taxonomy" id="3064287"/>
    <lineage>
        <taxon>Bacteria</taxon>
        <taxon>Bacillati</taxon>
        <taxon>Actinomycetota</taxon>
        <taxon>Actinomycetes</taxon>
        <taxon>Mycobacteriales</taxon>
        <taxon>Mycobacteriaceae</taxon>
        <taxon>Mycolicibacter</taxon>
    </lineage>
</organism>
<dbReference type="PROSITE" id="PS50995">
    <property type="entry name" value="HTH_MARR_2"/>
    <property type="match status" value="1"/>
</dbReference>
<reference evidence="2 3" key="1">
    <citation type="submission" date="2023-08" db="EMBL/GenBank/DDBJ databases">
        <authorList>
            <person name="Folkvardsen B D."/>
            <person name="Norman A."/>
        </authorList>
    </citation>
    <scope>NUCLEOTIDE SEQUENCE [LARGE SCALE GENOMIC DNA]</scope>
    <source>
        <strain evidence="2 3">Mu0083</strain>
    </source>
</reference>
<dbReference type="SMART" id="SM00347">
    <property type="entry name" value="HTH_MARR"/>
    <property type="match status" value="1"/>
</dbReference>
<dbReference type="RefSeq" id="WP_308477415.1">
    <property type="nucleotide sequence ID" value="NZ_OY726394.1"/>
</dbReference>
<keyword evidence="3" id="KW-1185">Reference proteome</keyword>
<name>A0ABN9NL82_9MYCO</name>
<dbReference type="InterPro" id="IPR039422">
    <property type="entry name" value="MarR/SlyA-like"/>
</dbReference>
<dbReference type="InterPro" id="IPR036388">
    <property type="entry name" value="WH-like_DNA-bd_sf"/>
</dbReference>
<dbReference type="SUPFAM" id="SSF46785">
    <property type="entry name" value="Winged helix' DNA-binding domain"/>
    <property type="match status" value="1"/>
</dbReference>
<dbReference type="Gene3D" id="1.10.10.10">
    <property type="entry name" value="Winged helix-like DNA-binding domain superfamily/Winged helix DNA-binding domain"/>
    <property type="match status" value="1"/>
</dbReference>